<comment type="caution">
    <text evidence="1">The sequence shown here is derived from an EMBL/GenBank/DDBJ whole genome shotgun (WGS) entry which is preliminary data.</text>
</comment>
<evidence type="ECO:0000313" key="2">
    <source>
        <dbReference type="Proteomes" id="UP000616151"/>
    </source>
</evidence>
<proteinExistence type="predicted"/>
<dbReference type="Proteomes" id="UP000616151">
    <property type="component" value="Unassembled WGS sequence"/>
</dbReference>
<reference evidence="1" key="1">
    <citation type="submission" date="2021-01" db="EMBL/GenBank/DDBJ databases">
        <authorList>
            <person name="Sun Q."/>
        </authorList>
    </citation>
    <scope>NUCLEOTIDE SEQUENCE</scope>
    <source>
        <strain evidence="1">YIM B02566</strain>
    </source>
</reference>
<dbReference type="EMBL" id="JAENHL010000008">
    <property type="protein sequence ID" value="MBK1870647.1"/>
    <property type="molecule type" value="Genomic_DNA"/>
</dbReference>
<name>A0ACC5RDF9_9HYPH</name>
<evidence type="ECO:0000313" key="1">
    <source>
        <dbReference type="EMBL" id="MBK1870647.1"/>
    </source>
</evidence>
<gene>
    <name evidence="1" type="ORF">JHL16_30055</name>
</gene>
<organism evidence="1 2">
    <name type="scientific">Taklimakanibacter albus</name>
    <dbReference type="NCBI Taxonomy" id="2800327"/>
    <lineage>
        <taxon>Bacteria</taxon>
        <taxon>Pseudomonadati</taxon>
        <taxon>Pseudomonadota</taxon>
        <taxon>Alphaproteobacteria</taxon>
        <taxon>Hyphomicrobiales</taxon>
        <taxon>Aestuariivirgaceae</taxon>
        <taxon>Taklimakanibacter</taxon>
    </lineage>
</organism>
<sequence length="206" mass="22773">MAVKARIASREDQVQERRRSLLDAAAKVIARKGLTGITMNDIAQEAGCSYGVAAFHFKSKDGLIQAALDHLVAEYDTALNRPGTENETPADRLKAMVLLDFDAKISNAEHVAVWSAFWAESARNAEYRRRLVELKARYHAFVKAEVVALAKARKLKVDAAVIASTLNAIVDGFWIANQVQASGLLGQKQARHACFLYLRSIFPEDF</sequence>
<keyword evidence="2" id="KW-1185">Reference proteome</keyword>
<accession>A0ACC5RDF9</accession>
<protein>
    <submittedName>
        <fullName evidence="1">TetR family transcriptional regulator C-terminal domain-containing protein</fullName>
    </submittedName>
</protein>